<dbReference type="SUPFAM" id="SSF53850">
    <property type="entry name" value="Periplasmic binding protein-like II"/>
    <property type="match status" value="1"/>
</dbReference>
<feature type="domain" description="Ionotropic glutamate receptor C-terminal" evidence="10">
    <location>
        <begin position="361"/>
        <end position="626"/>
    </location>
</feature>
<feature type="non-terminal residue" evidence="11">
    <location>
        <position position="1"/>
    </location>
</feature>
<dbReference type="GO" id="GO:0015276">
    <property type="term" value="F:ligand-gated monoatomic ion channel activity"/>
    <property type="evidence" value="ECO:0007669"/>
    <property type="project" value="InterPro"/>
</dbReference>
<evidence type="ECO:0000256" key="5">
    <source>
        <dbReference type="ARBA" id="ARBA00022989"/>
    </source>
</evidence>
<dbReference type="InterPro" id="IPR052192">
    <property type="entry name" value="Insect_Ionotropic_Sensory_Rcpt"/>
</dbReference>
<sequence>LCGKATLADVTRPAQSIIQTVAPVTTEKAAAPLQEPHVCLASPQIPIRCGCTYGTAICIVEARKPPHLGNVCGSWEWDTAVKFHKVNKRLNIFEQTNLHWTVDKRRKTRNERCSLSLLSRKNSGLTSLETFANTRRISAAEVWEMTSRIFFHETINSDRIVDWPPRYADLNPCDLYLWGMLKELACREMNFSSGTVLTYDPFLVKDSIWSDSYTPKLQEVKETADIYYKKYMNLNGNNVRASMFTVNPSAIEDNTTVSKFRGCDAQMIETLAKYMNATLVMLPNDGSGFGKWNGTVNTGTDGDVMFDRADIAPNTRYVIVERLKVHGYTYPHDKEDLCILVNKSPRIPQYLNIILPFALIAWLTILLSLPFSALFWSLIRRFGARPSNSEPFARVYIGSFLKIFSAFLSVAVSALPTVGRERILFVMWTFFSLIITNTYQGSLTSYLTIPKYMPDIDTMEELSKSGLKILIHPELLPVFKLDTGNPVMDALNRNLVSDIDMEGYPEKIQSNTDTCALVNAYVGQFLIRSRHYVINGFPLLHLTNECPMPAVVAFATPKFSPLQPRFDVLIRRIVEAGLYKKWQKNMLDESIASGDLLLISNREGKADPERITLSHLQMPFYLLFLGYFLTSVLFLTEYLRLKMNTRSTNEEEAKLERREGCQTLENDSASYLLDV</sequence>
<evidence type="ECO:0000256" key="3">
    <source>
        <dbReference type="ARBA" id="ARBA00022475"/>
    </source>
</evidence>
<reference evidence="11" key="2">
    <citation type="submission" date="2015-07" db="EMBL/GenBank/DDBJ databases">
        <authorList>
            <person name="Noorani M."/>
        </authorList>
    </citation>
    <scope>NUCLEOTIDE SEQUENCE</scope>
</reference>
<evidence type="ECO:0000259" key="10">
    <source>
        <dbReference type="Pfam" id="PF00060"/>
    </source>
</evidence>
<keyword evidence="7 11" id="KW-0675">Receptor</keyword>
<proteinExistence type="evidence at transcript level"/>
<dbReference type="Gene3D" id="3.30.420.10">
    <property type="entry name" value="Ribonuclease H-like superfamily/Ribonuclease H"/>
    <property type="match status" value="1"/>
</dbReference>
<dbReference type="PANTHER" id="PTHR42643:SF38">
    <property type="entry name" value="IONOTROPIC RECEPTOR 100A"/>
    <property type="match status" value="1"/>
</dbReference>
<organism evidence="11">
    <name type="scientific">Locusta migratoria</name>
    <name type="common">Migratory locust</name>
    <dbReference type="NCBI Taxonomy" id="7004"/>
    <lineage>
        <taxon>Eukaryota</taxon>
        <taxon>Metazoa</taxon>
        <taxon>Ecdysozoa</taxon>
        <taxon>Arthropoda</taxon>
        <taxon>Hexapoda</taxon>
        <taxon>Insecta</taxon>
        <taxon>Pterygota</taxon>
        <taxon>Neoptera</taxon>
        <taxon>Polyneoptera</taxon>
        <taxon>Orthoptera</taxon>
        <taxon>Caelifera</taxon>
        <taxon>Acrididea</taxon>
        <taxon>Acridomorpha</taxon>
        <taxon>Acridoidea</taxon>
        <taxon>Acrididae</taxon>
        <taxon>Oedipodinae</taxon>
        <taxon>Locusta</taxon>
    </lineage>
</organism>
<accession>A0A0K2D6D7</accession>
<evidence type="ECO:0000256" key="7">
    <source>
        <dbReference type="ARBA" id="ARBA00023170"/>
    </source>
</evidence>
<feature type="transmembrane region" description="Helical" evidence="9">
    <location>
        <begin position="620"/>
        <end position="639"/>
    </location>
</feature>
<feature type="transmembrane region" description="Helical" evidence="9">
    <location>
        <begin position="425"/>
        <end position="449"/>
    </location>
</feature>
<dbReference type="Pfam" id="PF00060">
    <property type="entry name" value="Lig_chan"/>
    <property type="match status" value="1"/>
</dbReference>
<keyword evidence="6 9" id="KW-0472">Membrane</keyword>
<evidence type="ECO:0000256" key="8">
    <source>
        <dbReference type="ARBA" id="ARBA00023180"/>
    </source>
</evidence>
<evidence type="ECO:0000256" key="1">
    <source>
        <dbReference type="ARBA" id="ARBA00004651"/>
    </source>
</evidence>
<gene>
    <name evidence="11" type="primary">IR8</name>
</gene>
<dbReference type="InterPro" id="IPR036397">
    <property type="entry name" value="RNaseH_sf"/>
</dbReference>
<dbReference type="GO" id="GO:0003676">
    <property type="term" value="F:nucleic acid binding"/>
    <property type="evidence" value="ECO:0007669"/>
    <property type="project" value="InterPro"/>
</dbReference>
<dbReference type="EMBL" id="KT279120">
    <property type="protein sequence ID" value="ALA15323.1"/>
    <property type="molecule type" value="mRNA"/>
</dbReference>
<dbReference type="GO" id="GO:0005886">
    <property type="term" value="C:plasma membrane"/>
    <property type="evidence" value="ECO:0007669"/>
    <property type="project" value="UniProtKB-SubCell"/>
</dbReference>
<dbReference type="AlphaFoldDB" id="A0A0K2D6D7"/>
<dbReference type="GO" id="GO:0050906">
    <property type="term" value="P:detection of stimulus involved in sensory perception"/>
    <property type="evidence" value="ECO:0007669"/>
    <property type="project" value="UniProtKB-ARBA"/>
</dbReference>
<feature type="transmembrane region" description="Helical" evidence="9">
    <location>
        <begin position="400"/>
        <end position="419"/>
    </location>
</feature>
<feature type="transmembrane region" description="Helical" evidence="9">
    <location>
        <begin position="353"/>
        <end position="379"/>
    </location>
</feature>
<protein>
    <submittedName>
        <fullName evidence="11">Ionotropic receptor 8</fullName>
    </submittedName>
</protein>
<evidence type="ECO:0000256" key="2">
    <source>
        <dbReference type="ARBA" id="ARBA00008685"/>
    </source>
</evidence>
<keyword evidence="3" id="KW-1003">Cell membrane</keyword>
<comment type="subcellular location">
    <subcellularLocation>
        <location evidence="1">Cell membrane</location>
        <topology evidence="1">Multi-pass membrane protein</topology>
    </subcellularLocation>
</comment>
<dbReference type="Gene3D" id="3.40.190.10">
    <property type="entry name" value="Periplasmic binding protein-like II"/>
    <property type="match status" value="1"/>
</dbReference>
<comment type="similarity">
    <text evidence="2">Belongs to the glutamate-gated ion channel (TC 1.A.10.1) family.</text>
</comment>
<evidence type="ECO:0000313" key="11">
    <source>
        <dbReference type="EMBL" id="ALA15323.1"/>
    </source>
</evidence>
<dbReference type="Gene3D" id="1.10.287.70">
    <property type="match status" value="1"/>
</dbReference>
<keyword evidence="4 9" id="KW-0812">Transmembrane</keyword>
<evidence type="ECO:0000256" key="9">
    <source>
        <dbReference type="SAM" id="Phobius"/>
    </source>
</evidence>
<evidence type="ECO:0000256" key="4">
    <source>
        <dbReference type="ARBA" id="ARBA00022692"/>
    </source>
</evidence>
<keyword evidence="8" id="KW-0325">Glycoprotein</keyword>
<evidence type="ECO:0000256" key="6">
    <source>
        <dbReference type="ARBA" id="ARBA00023136"/>
    </source>
</evidence>
<keyword evidence="5 9" id="KW-1133">Transmembrane helix</keyword>
<dbReference type="InterPro" id="IPR001320">
    <property type="entry name" value="Iontro_rcpt_C"/>
</dbReference>
<reference evidence="11" key="1">
    <citation type="journal article" date="2015" name="Cell. Mol. Life Sci.">
        <title>Identification and functional analysis of olfactory receptor family reveal unusual characteristics of the olfactory system in the migratory locust.</title>
        <authorList>
            <person name="Wang Z."/>
            <person name="Yang P."/>
            <person name="Chen D."/>
            <person name="Jiang F."/>
            <person name="Li Y."/>
            <person name="Wang X."/>
            <person name="Kang L."/>
        </authorList>
    </citation>
    <scope>NUCLEOTIDE SEQUENCE</scope>
</reference>
<name>A0A0K2D6D7_LOCMI</name>
<dbReference type="PANTHER" id="PTHR42643">
    <property type="entry name" value="IONOTROPIC RECEPTOR 20A-RELATED"/>
    <property type="match status" value="1"/>
</dbReference>